<reference evidence="1 2" key="1">
    <citation type="submission" date="2019-04" db="EMBL/GenBank/DDBJ databases">
        <title>Annotation for the trematode Fasciola gigantica.</title>
        <authorList>
            <person name="Choi Y.-J."/>
        </authorList>
    </citation>
    <scope>NUCLEOTIDE SEQUENCE [LARGE SCALE GENOMIC DNA]</scope>
    <source>
        <strain evidence="1">Uganda_cow_1</strain>
    </source>
</reference>
<evidence type="ECO:0000313" key="1">
    <source>
        <dbReference type="EMBL" id="TPP61059.1"/>
    </source>
</evidence>
<dbReference type="AlphaFoldDB" id="A0A504YL34"/>
<sequence>MSQRNANYKFRGLPNTSSVQFFIDSNIKTSSIQFSFELCKRNNGFHSYLDFPSLSHFLLCSDIRFHSINWLF</sequence>
<dbReference type="EMBL" id="SUNJ01008667">
    <property type="protein sequence ID" value="TPP61059.1"/>
    <property type="molecule type" value="Genomic_DNA"/>
</dbReference>
<proteinExistence type="predicted"/>
<organism evidence="1 2">
    <name type="scientific">Fasciola gigantica</name>
    <name type="common">Giant liver fluke</name>
    <dbReference type="NCBI Taxonomy" id="46835"/>
    <lineage>
        <taxon>Eukaryota</taxon>
        <taxon>Metazoa</taxon>
        <taxon>Spiralia</taxon>
        <taxon>Lophotrochozoa</taxon>
        <taxon>Platyhelminthes</taxon>
        <taxon>Trematoda</taxon>
        <taxon>Digenea</taxon>
        <taxon>Plagiorchiida</taxon>
        <taxon>Echinostomata</taxon>
        <taxon>Echinostomatoidea</taxon>
        <taxon>Fasciolidae</taxon>
        <taxon>Fasciola</taxon>
    </lineage>
</organism>
<dbReference type="Proteomes" id="UP000316759">
    <property type="component" value="Unassembled WGS sequence"/>
</dbReference>
<accession>A0A504YL34</accession>
<name>A0A504YL34_FASGI</name>
<keyword evidence="2" id="KW-1185">Reference proteome</keyword>
<gene>
    <name evidence="1" type="ORF">FGIG_10409</name>
</gene>
<protein>
    <submittedName>
        <fullName evidence="1">Uncharacterized protein</fullName>
    </submittedName>
</protein>
<evidence type="ECO:0000313" key="2">
    <source>
        <dbReference type="Proteomes" id="UP000316759"/>
    </source>
</evidence>
<comment type="caution">
    <text evidence="1">The sequence shown here is derived from an EMBL/GenBank/DDBJ whole genome shotgun (WGS) entry which is preliminary data.</text>
</comment>